<keyword evidence="1 2" id="KW-0413">Isomerase</keyword>
<keyword evidence="3" id="KW-1185">Reference proteome</keyword>
<dbReference type="GO" id="GO:0019310">
    <property type="term" value="P:inositol catabolic process"/>
    <property type="evidence" value="ECO:0007669"/>
    <property type="project" value="InterPro"/>
</dbReference>
<dbReference type="NCBIfam" id="TIGR04378">
    <property type="entry name" value="myo_inos_iolB"/>
    <property type="match status" value="1"/>
</dbReference>
<dbReference type="AlphaFoldDB" id="A0A2T0K242"/>
<dbReference type="InterPro" id="IPR024203">
    <property type="entry name" value="Deoxy-glucuronate_isom_IolB"/>
</dbReference>
<dbReference type="RefSeq" id="WP_106327062.1">
    <property type="nucleotide sequence ID" value="NZ_BOMO01000126.1"/>
</dbReference>
<protein>
    <submittedName>
        <fullName evidence="2">5-deoxyglucuronate isomerase</fullName>
    </submittedName>
</protein>
<dbReference type="OrthoDB" id="9799936at2"/>
<dbReference type="EMBL" id="PVMZ01000019">
    <property type="protein sequence ID" value="PRX16635.1"/>
    <property type="molecule type" value="Genomic_DNA"/>
</dbReference>
<evidence type="ECO:0000313" key="3">
    <source>
        <dbReference type="Proteomes" id="UP000239415"/>
    </source>
</evidence>
<dbReference type="InterPro" id="IPR021120">
    <property type="entry name" value="KduI/IolB_isomerase"/>
</dbReference>
<name>A0A2T0K242_9ACTN</name>
<dbReference type="InterPro" id="IPR011051">
    <property type="entry name" value="RmlC_Cupin_sf"/>
</dbReference>
<evidence type="ECO:0000313" key="2">
    <source>
        <dbReference type="EMBL" id="PRX16635.1"/>
    </source>
</evidence>
<dbReference type="GO" id="GO:0008880">
    <property type="term" value="F:glucuronate isomerase activity"/>
    <property type="evidence" value="ECO:0007669"/>
    <property type="project" value="InterPro"/>
</dbReference>
<accession>A0A2T0K242</accession>
<dbReference type="SUPFAM" id="SSF51182">
    <property type="entry name" value="RmlC-like cupins"/>
    <property type="match status" value="1"/>
</dbReference>
<dbReference type="PIRSF" id="PIRSF036628">
    <property type="entry name" value="IolB"/>
    <property type="match status" value="1"/>
</dbReference>
<dbReference type="PANTHER" id="PTHR39193:SF1">
    <property type="entry name" value="5-DEOXY-GLUCURONATE ISOMERASE"/>
    <property type="match status" value="1"/>
</dbReference>
<reference evidence="2 3" key="1">
    <citation type="submission" date="2018-03" db="EMBL/GenBank/DDBJ databases">
        <title>Genomic Encyclopedia of Archaeal and Bacterial Type Strains, Phase II (KMG-II): from individual species to whole genera.</title>
        <authorList>
            <person name="Goeker M."/>
        </authorList>
    </citation>
    <scope>NUCLEOTIDE SEQUENCE [LARGE SCALE GENOMIC DNA]</scope>
    <source>
        <strain evidence="2 3">DSM 43146</strain>
    </source>
</reference>
<comment type="caution">
    <text evidence="2">The sequence shown here is derived from an EMBL/GenBank/DDBJ whole genome shotgun (WGS) entry which is preliminary data.</text>
</comment>
<dbReference type="Proteomes" id="UP000239415">
    <property type="component" value="Unassembled WGS sequence"/>
</dbReference>
<gene>
    <name evidence="2" type="ORF">CLV67_119216</name>
</gene>
<proteinExistence type="predicted"/>
<dbReference type="Gene3D" id="2.60.120.10">
    <property type="entry name" value="Jelly Rolls"/>
    <property type="match status" value="2"/>
</dbReference>
<organism evidence="2 3">
    <name type="scientific">Actinoplanes italicus</name>
    <dbReference type="NCBI Taxonomy" id="113567"/>
    <lineage>
        <taxon>Bacteria</taxon>
        <taxon>Bacillati</taxon>
        <taxon>Actinomycetota</taxon>
        <taxon>Actinomycetes</taxon>
        <taxon>Micromonosporales</taxon>
        <taxon>Micromonosporaceae</taxon>
        <taxon>Actinoplanes</taxon>
    </lineage>
</organism>
<dbReference type="PANTHER" id="PTHR39193">
    <property type="entry name" value="5-DEOXY-GLUCURONATE ISOMERASE"/>
    <property type="match status" value="1"/>
</dbReference>
<dbReference type="Pfam" id="PF04962">
    <property type="entry name" value="KduI"/>
    <property type="match status" value="1"/>
</dbReference>
<evidence type="ECO:0000256" key="1">
    <source>
        <dbReference type="ARBA" id="ARBA00023235"/>
    </source>
</evidence>
<sequence length="257" mass="27740">MIRLDVTPESAGWGYSGLRIVELAAGGGEYSCSTGGDEVVVVPLSGSVAVTADGEKVQLDGRDSVFDGPTDVAYVPIGAGLTLRSDTGGRFALATARATRRLPVRHIPVARQRIEMRGAGNCSRQVNNFATTDVLDADRIIACEVLTPGGNWSSYPPHRHDDLEEIYYFEVAGGGPGYQRASGVREVRSGDVVLIPDGWHGPSMAAPGYDLYYLNVMAGTGERAWVIEDEPEHAWVRDTWADQEVDPRLPFGKGLHR</sequence>
<dbReference type="InterPro" id="IPR014710">
    <property type="entry name" value="RmlC-like_jellyroll"/>
</dbReference>